<dbReference type="SUPFAM" id="SSF46955">
    <property type="entry name" value="Putative DNA-binding domain"/>
    <property type="match status" value="1"/>
</dbReference>
<accession>A0A1I3XPR4</accession>
<keyword evidence="4" id="KW-1185">Reference proteome</keyword>
<reference evidence="3 4" key="1">
    <citation type="submission" date="2016-10" db="EMBL/GenBank/DDBJ databases">
        <authorList>
            <person name="de Groot N.N."/>
        </authorList>
    </citation>
    <scope>NUCLEOTIDE SEQUENCE [LARGE SCALE GENOMIC DNA]</scope>
    <source>
        <strain evidence="3 4">DSM 19981</strain>
    </source>
</reference>
<dbReference type="PANTHER" id="PTHR30204">
    <property type="entry name" value="REDOX-CYCLING DRUG-SENSING TRANSCRIPTIONAL ACTIVATOR SOXR"/>
    <property type="match status" value="1"/>
</dbReference>
<feature type="domain" description="HTH merR-type" evidence="2">
    <location>
        <begin position="4"/>
        <end position="73"/>
    </location>
</feature>
<evidence type="ECO:0000256" key="1">
    <source>
        <dbReference type="ARBA" id="ARBA00023125"/>
    </source>
</evidence>
<protein>
    <submittedName>
        <fullName evidence="3">DNA-binding transcriptional regulator, MerR family</fullName>
    </submittedName>
</protein>
<proteinExistence type="predicted"/>
<dbReference type="STRING" id="1123062.SAMN02745775_101531"/>
<evidence type="ECO:0000313" key="4">
    <source>
        <dbReference type="Proteomes" id="UP000199473"/>
    </source>
</evidence>
<dbReference type="Gene3D" id="1.10.1660.10">
    <property type="match status" value="1"/>
</dbReference>
<evidence type="ECO:0000313" key="3">
    <source>
        <dbReference type="EMBL" id="SFK21498.1"/>
    </source>
</evidence>
<dbReference type="RefSeq" id="WP_092955076.1">
    <property type="nucleotide sequence ID" value="NZ_FOSQ01000001.1"/>
</dbReference>
<dbReference type="OrthoDB" id="9802944at2"/>
<dbReference type="InterPro" id="IPR009061">
    <property type="entry name" value="DNA-bd_dom_put_sf"/>
</dbReference>
<dbReference type="Pfam" id="PF13411">
    <property type="entry name" value="MerR_1"/>
    <property type="match status" value="1"/>
</dbReference>
<dbReference type="SMART" id="SM00422">
    <property type="entry name" value="HTH_MERR"/>
    <property type="match status" value="1"/>
</dbReference>
<organism evidence="3 4">
    <name type="scientific">Falsiroseomonas stagni DSM 19981</name>
    <dbReference type="NCBI Taxonomy" id="1123062"/>
    <lineage>
        <taxon>Bacteria</taxon>
        <taxon>Pseudomonadati</taxon>
        <taxon>Pseudomonadota</taxon>
        <taxon>Alphaproteobacteria</taxon>
        <taxon>Acetobacterales</taxon>
        <taxon>Roseomonadaceae</taxon>
        <taxon>Falsiroseomonas</taxon>
    </lineage>
</organism>
<dbReference type="PROSITE" id="PS50937">
    <property type="entry name" value="HTH_MERR_2"/>
    <property type="match status" value="1"/>
</dbReference>
<dbReference type="CDD" id="cd04785">
    <property type="entry name" value="HTH_CadR-PbrR-like"/>
    <property type="match status" value="1"/>
</dbReference>
<dbReference type="Proteomes" id="UP000199473">
    <property type="component" value="Unassembled WGS sequence"/>
</dbReference>
<name>A0A1I3XPR4_9PROT</name>
<dbReference type="GO" id="GO:0003700">
    <property type="term" value="F:DNA-binding transcription factor activity"/>
    <property type="evidence" value="ECO:0007669"/>
    <property type="project" value="InterPro"/>
</dbReference>
<dbReference type="PRINTS" id="PR00040">
    <property type="entry name" value="HTHMERR"/>
</dbReference>
<gene>
    <name evidence="3" type="ORF">SAMN02745775_101531</name>
</gene>
<sequence>MSAAYSIGDLARATGVKPTTIRWYEQEGWLPPPARTEGGHRVYGEGHLRRLGFIRHARELGFESEAIRALLELADHPDADCGKAHSLAIGQIREIDARLRRLAALRAELDRMAANCAGGVVGQCRIIETLSDFDHGHCADPSHRGQ</sequence>
<dbReference type="AlphaFoldDB" id="A0A1I3XPR4"/>
<keyword evidence="1 3" id="KW-0238">DNA-binding</keyword>
<evidence type="ECO:0000259" key="2">
    <source>
        <dbReference type="PROSITE" id="PS50937"/>
    </source>
</evidence>
<dbReference type="InterPro" id="IPR000551">
    <property type="entry name" value="MerR-type_HTH_dom"/>
</dbReference>
<dbReference type="InterPro" id="IPR047057">
    <property type="entry name" value="MerR_fam"/>
</dbReference>
<dbReference type="PANTHER" id="PTHR30204:SF92">
    <property type="entry name" value="HTH-TYPE TRANSCRIPTIONAL REGULATOR ZNTR"/>
    <property type="match status" value="1"/>
</dbReference>
<dbReference type="GO" id="GO:0003677">
    <property type="term" value="F:DNA binding"/>
    <property type="evidence" value="ECO:0007669"/>
    <property type="project" value="UniProtKB-KW"/>
</dbReference>
<dbReference type="EMBL" id="FOSQ01000001">
    <property type="protein sequence ID" value="SFK21498.1"/>
    <property type="molecule type" value="Genomic_DNA"/>
</dbReference>